<keyword evidence="14" id="KW-1185">Reference proteome</keyword>
<evidence type="ECO:0000313" key="13">
    <source>
        <dbReference type="EMBL" id="ROQ00272.1"/>
    </source>
</evidence>
<keyword evidence="4" id="KW-0133">Cell shape</keyword>
<feature type="domain" description="SPOR" evidence="12">
    <location>
        <begin position="429"/>
        <end position="503"/>
    </location>
</feature>
<evidence type="ECO:0000256" key="8">
    <source>
        <dbReference type="PIRSR" id="PIRSR618044-2"/>
    </source>
</evidence>
<dbReference type="GO" id="GO:0008360">
    <property type="term" value="P:regulation of cell shape"/>
    <property type="evidence" value="ECO:0007669"/>
    <property type="project" value="UniProtKB-KW"/>
</dbReference>
<feature type="compositionally biased region" description="Low complexity" evidence="10">
    <location>
        <begin position="379"/>
        <end position="389"/>
    </location>
</feature>
<dbReference type="Gene3D" id="3.30.70.1070">
    <property type="entry name" value="Sporulation related repeat"/>
    <property type="match status" value="1"/>
</dbReference>
<name>A0A3N1M3F2_9PROT</name>
<dbReference type="InterPro" id="IPR018044">
    <property type="entry name" value="Peptidase_S11"/>
</dbReference>
<keyword evidence="5" id="KW-0573">Peptidoglycan synthesis</keyword>
<evidence type="ECO:0000256" key="10">
    <source>
        <dbReference type="SAM" id="MobiDB-lite"/>
    </source>
</evidence>
<evidence type="ECO:0000256" key="2">
    <source>
        <dbReference type="ARBA" id="ARBA00022729"/>
    </source>
</evidence>
<evidence type="ECO:0000313" key="14">
    <source>
        <dbReference type="Proteomes" id="UP000278222"/>
    </source>
</evidence>
<sequence>MAAAITLVTVQAEAAPRRKATKPVRERYAAIVLDARTGEVLHEANADAPRHPASITKMMTLYLVFEALERGRLSMNQSMPVSTFASTVPWGLPLRPGMTITVEEAVLGLITKSANNAATVIAETMSGSESAFAQMMTVRARRLGMTSTTFRNASGLPDPRQITTARDFTVLARALLRDHPKYYPLFATRGFTFRGNFYHNHNRLLDQFDGLDGIKTGFVNASGFNLVASAERNGRRLIGVVMGGNSASARDLRMADLLDAGFQKAPSRRSEPRIAVLPPSMPELRDTTLTTAPVLAAAPAVIPQPAPTPPVLHSALSAPQVVPVLPPPSPVMAALASPAVAITPILPTPSPVAPPPHTLQLPANISAAMASASPPPSNPSTSSPSTASTVRSLGTLPVLGRSEPLRLVVVSNDAAGRIAQAAGWREDGGDGWSVQVGAYASRDAAARALKLAQKKAIKLRDSASSVMAQDDRLFRARFVGLEERDARAVCRLLGERTFPCAIVPPGASSFARID</sequence>
<dbReference type="InterPro" id="IPR036680">
    <property type="entry name" value="SPOR-like_sf"/>
</dbReference>
<dbReference type="RefSeq" id="WP_170216442.1">
    <property type="nucleotide sequence ID" value="NZ_AP019700.1"/>
</dbReference>
<evidence type="ECO:0000259" key="11">
    <source>
        <dbReference type="Pfam" id="PF00768"/>
    </source>
</evidence>
<dbReference type="PANTHER" id="PTHR21581">
    <property type="entry name" value="D-ALANYL-D-ALANINE CARBOXYPEPTIDASE"/>
    <property type="match status" value="1"/>
</dbReference>
<gene>
    <name evidence="13" type="ORF">EDC65_2068</name>
</gene>
<reference evidence="13 14" key="1">
    <citation type="submission" date="2018-11" db="EMBL/GenBank/DDBJ databases">
        <title>Genomic Encyclopedia of Type Strains, Phase IV (KMG-IV): sequencing the most valuable type-strain genomes for metagenomic binning, comparative biology and taxonomic classification.</title>
        <authorList>
            <person name="Goeker M."/>
        </authorList>
    </citation>
    <scope>NUCLEOTIDE SEQUENCE [LARGE SCALE GENOMIC DNA]</scope>
    <source>
        <strain evidence="13 14">DSM 5900</strain>
    </source>
</reference>
<feature type="region of interest" description="Disordered" evidence="10">
    <location>
        <begin position="368"/>
        <end position="389"/>
    </location>
</feature>
<evidence type="ECO:0000256" key="7">
    <source>
        <dbReference type="PIRSR" id="PIRSR618044-1"/>
    </source>
</evidence>
<protein>
    <submittedName>
        <fullName evidence="13">D-alanyl-D-alanine carboxypeptidase</fullName>
    </submittedName>
</protein>
<proteinExistence type="inferred from homology"/>
<evidence type="ECO:0000256" key="4">
    <source>
        <dbReference type="ARBA" id="ARBA00022960"/>
    </source>
</evidence>
<dbReference type="InterPro" id="IPR001967">
    <property type="entry name" value="Peptidase_S11_N"/>
</dbReference>
<dbReference type="InterPro" id="IPR012338">
    <property type="entry name" value="Beta-lactam/transpept-like"/>
</dbReference>
<dbReference type="GO" id="GO:0071555">
    <property type="term" value="P:cell wall organization"/>
    <property type="evidence" value="ECO:0007669"/>
    <property type="project" value="UniProtKB-KW"/>
</dbReference>
<dbReference type="Pfam" id="PF05036">
    <property type="entry name" value="SPOR"/>
    <property type="match status" value="1"/>
</dbReference>
<evidence type="ECO:0000256" key="6">
    <source>
        <dbReference type="ARBA" id="ARBA00023316"/>
    </source>
</evidence>
<feature type="domain" description="Peptidase S11 D-alanyl-D-alanine carboxypeptidase A N-terminal" evidence="11">
    <location>
        <begin position="27"/>
        <end position="245"/>
    </location>
</feature>
<dbReference type="Proteomes" id="UP000278222">
    <property type="component" value="Unassembled WGS sequence"/>
</dbReference>
<dbReference type="GO" id="GO:0006508">
    <property type="term" value="P:proteolysis"/>
    <property type="evidence" value="ECO:0007669"/>
    <property type="project" value="InterPro"/>
</dbReference>
<dbReference type="GO" id="GO:0009252">
    <property type="term" value="P:peptidoglycan biosynthetic process"/>
    <property type="evidence" value="ECO:0007669"/>
    <property type="project" value="UniProtKB-KW"/>
</dbReference>
<dbReference type="PRINTS" id="PR00725">
    <property type="entry name" value="DADACBPTASE1"/>
</dbReference>
<keyword evidence="3" id="KW-0378">Hydrolase</keyword>
<feature type="binding site" evidence="8">
    <location>
        <position position="215"/>
    </location>
    <ligand>
        <name>substrate</name>
    </ligand>
</feature>
<evidence type="ECO:0000256" key="3">
    <source>
        <dbReference type="ARBA" id="ARBA00022801"/>
    </source>
</evidence>
<organism evidence="13 14">
    <name type="scientific">Stella humosa</name>
    <dbReference type="NCBI Taxonomy" id="94"/>
    <lineage>
        <taxon>Bacteria</taxon>
        <taxon>Pseudomonadati</taxon>
        <taxon>Pseudomonadota</taxon>
        <taxon>Alphaproteobacteria</taxon>
        <taxon>Rhodospirillales</taxon>
        <taxon>Stellaceae</taxon>
        <taxon>Stella</taxon>
    </lineage>
</organism>
<dbReference type="AlphaFoldDB" id="A0A3N1M3F2"/>
<dbReference type="GO" id="GO:0042834">
    <property type="term" value="F:peptidoglycan binding"/>
    <property type="evidence" value="ECO:0007669"/>
    <property type="project" value="InterPro"/>
</dbReference>
<dbReference type="Gene3D" id="3.40.710.10">
    <property type="entry name" value="DD-peptidase/beta-lactamase superfamily"/>
    <property type="match status" value="1"/>
</dbReference>
<feature type="active site" description="Proton acceptor" evidence="7">
    <location>
        <position position="57"/>
    </location>
</feature>
<evidence type="ECO:0000256" key="9">
    <source>
        <dbReference type="RuleBase" id="RU004016"/>
    </source>
</evidence>
<dbReference type="InterPro" id="IPR007730">
    <property type="entry name" value="SPOR-like_dom"/>
</dbReference>
<evidence type="ECO:0000259" key="12">
    <source>
        <dbReference type="Pfam" id="PF05036"/>
    </source>
</evidence>
<evidence type="ECO:0000256" key="5">
    <source>
        <dbReference type="ARBA" id="ARBA00022984"/>
    </source>
</evidence>
<dbReference type="PANTHER" id="PTHR21581:SF6">
    <property type="entry name" value="TRAFFICKING PROTEIN PARTICLE COMPLEX SUBUNIT 12"/>
    <property type="match status" value="1"/>
</dbReference>
<dbReference type="GO" id="GO:0009002">
    <property type="term" value="F:serine-type D-Ala-D-Ala carboxypeptidase activity"/>
    <property type="evidence" value="ECO:0007669"/>
    <property type="project" value="InterPro"/>
</dbReference>
<comment type="caution">
    <text evidence="13">The sequence shown here is derived from an EMBL/GenBank/DDBJ whole genome shotgun (WGS) entry which is preliminary data.</text>
</comment>
<feature type="active site" description="Acyl-ester intermediate" evidence="7">
    <location>
        <position position="54"/>
    </location>
</feature>
<accession>A0A3N1M3F2</accession>
<comment type="similarity">
    <text evidence="1 9">Belongs to the peptidase S11 family.</text>
</comment>
<dbReference type="SUPFAM" id="SSF56601">
    <property type="entry name" value="beta-lactamase/transpeptidase-like"/>
    <property type="match status" value="1"/>
</dbReference>
<keyword evidence="13" id="KW-0121">Carboxypeptidase</keyword>
<dbReference type="Pfam" id="PF00768">
    <property type="entry name" value="Peptidase_S11"/>
    <property type="match status" value="1"/>
</dbReference>
<evidence type="ECO:0000256" key="1">
    <source>
        <dbReference type="ARBA" id="ARBA00007164"/>
    </source>
</evidence>
<keyword evidence="2" id="KW-0732">Signal</keyword>
<dbReference type="EMBL" id="RJKX01000013">
    <property type="protein sequence ID" value="ROQ00272.1"/>
    <property type="molecule type" value="Genomic_DNA"/>
</dbReference>
<keyword evidence="6" id="KW-0961">Cell wall biogenesis/degradation</keyword>
<keyword evidence="13" id="KW-0645">Protease</keyword>
<feature type="active site" evidence="7">
    <location>
        <position position="113"/>
    </location>
</feature>